<dbReference type="GO" id="GO:0005737">
    <property type="term" value="C:cytoplasm"/>
    <property type="evidence" value="ECO:0007669"/>
    <property type="project" value="TreeGrafter"/>
</dbReference>
<comment type="caution">
    <text evidence="3">The sequence shown here is derived from an EMBL/GenBank/DDBJ whole genome shotgun (WGS) entry which is preliminary data.</text>
</comment>
<organism evidence="3 4">
    <name type="scientific">Colocasia esculenta</name>
    <name type="common">Wild taro</name>
    <name type="synonym">Arum esculentum</name>
    <dbReference type="NCBI Taxonomy" id="4460"/>
    <lineage>
        <taxon>Eukaryota</taxon>
        <taxon>Viridiplantae</taxon>
        <taxon>Streptophyta</taxon>
        <taxon>Embryophyta</taxon>
        <taxon>Tracheophyta</taxon>
        <taxon>Spermatophyta</taxon>
        <taxon>Magnoliopsida</taxon>
        <taxon>Liliopsida</taxon>
        <taxon>Araceae</taxon>
        <taxon>Aroideae</taxon>
        <taxon>Colocasieae</taxon>
        <taxon>Colocasia</taxon>
    </lineage>
</organism>
<evidence type="ECO:0000313" key="3">
    <source>
        <dbReference type="EMBL" id="MQM09232.1"/>
    </source>
</evidence>
<dbReference type="GO" id="GO:0005634">
    <property type="term" value="C:nucleus"/>
    <property type="evidence" value="ECO:0007669"/>
    <property type="project" value="TreeGrafter"/>
</dbReference>
<reference evidence="3" key="1">
    <citation type="submission" date="2017-07" db="EMBL/GenBank/DDBJ databases">
        <title>Taro Niue Genome Assembly and Annotation.</title>
        <authorList>
            <person name="Atibalentja N."/>
            <person name="Keating K."/>
            <person name="Fields C.J."/>
        </authorList>
    </citation>
    <scope>NUCLEOTIDE SEQUENCE</scope>
    <source>
        <strain evidence="3">Niue_2</strain>
        <tissue evidence="3">Leaf</tissue>
    </source>
</reference>
<dbReference type="AlphaFoldDB" id="A0A843WG02"/>
<protein>
    <submittedName>
        <fullName evidence="3">Uncharacterized protein</fullName>
    </submittedName>
</protein>
<dbReference type="InterPro" id="IPR027417">
    <property type="entry name" value="P-loop_NTPase"/>
</dbReference>
<evidence type="ECO:0000256" key="1">
    <source>
        <dbReference type="ARBA" id="ARBA00005446"/>
    </source>
</evidence>
<dbReference type="GO" id="GO:0043138">
    <property type="term" value="F:3'-5' DNA helicase activity"/>
    <property type="evidence" value="ECO:0007669"/>
    <property type="project" value="TreeGrafter"/>
</dbReference>
<gene>
    <name evidence="3" type="ORF">Taro_042103</name>
</gene>
<dbReference type="OrthoDB" id="10261556at2759"/>
<comment type="similarity">
    <text evidence="1">Belongs to the helicase family. RecQ subfamily.</text>
</comment>
<evidence type="ECO:0000313" key="4">
    <source>
        <dbReference type="Proteomes" id="UP000652761"/>
    </source>
</evidence>
<name>A0A843WG02_COLES</name>
<accession>A0A843WG02</accession>
<dbReference type="GO" id="GO:0000724">
    <property type="term" value="P:double-strand break repair via homologous recombination"/>
    <property type="evidence" value="ECO:0007669"/>
    <property type="project" value="TreeGrafter"/>
</dbReference>
<dbReference type="EMBL" id="NMUH01004324">
    <property type="protein sequence ID" value="MQM09232.1"/>
    <property type="molecule type" value="Genomic_DNA"/>
</dbReference>
<dbReference type="PANTHER" id="PTHR13710:SF108">
    <property type="entry name" value="ATP-DEPENDENT DNA HELICASE Q4"/>
    <property type="match status" value="1"/>
</dbReference>
<proteinExistence type="inferred from homology"/>
<keyword evidence="4" id="KW-1185">Reference proteome</keyword>
<keyword evidence="2" id="KW-1133">Transmembrane helix</keyword>
<evidence type="ECO:0000256" key="2">
    <source>
        <dbReference type="SAM" id="Phobius"/>
    </source>
</evidence>
<feature type="transmembrane region" description="Helical" evidence="2">
    <location>
        <begin position="53"/>
        <end position="75"/>
    </location>
</feature>
<dbReference type="Proteomes" id="UP000652761">
    <property type="component" value="Unassembled WGS sequence"/>
</dbReference>
<sequence>MKVVATVAFGMGLDKSDVGAETGRAGRDGRLSCCYLLLDESIYYKLRSLLHRYLHFLSCFILVFLNVITQVRLYVSSDGVDEYALNRLLSQIFDNKDLPGKIYSLVKESASRKFDMKEEVLLTVLTQLELGEVQYLCLLPQTNVTCTLQFHKTSPDLLSDKNILISAILKKAETKHGQYIFDIPTVANCIGTTTIELLNQLQKLKVWMVNFLIISWTKDTQSLGEVTYDTKDPSLCYTITSAPGDIVSLSTDLTKWLSEVERCKYLRFFHYCKQISKLDAMFHAATFAAKECKGISGCSYSLHTGCMQKRIVDYFGKGNNACEHAFPTKGGDNSPFLRADIKVRCYATSYDVNLRNSNLHVKFTPRAVARIMHGIPSPAFPSAAWSKSHFWGRYSQVDFPVVMKAATVELMNMKGERGSV</sequence>
<dbReference type="GO" id="GO:0005694">
    <property type="term" value="C:chromosome"/>
    <property type="evidence" value="ECO:0007669"/>
    <property type="project" value="TreeGrafter"/>
</dbReference>
<feature type="non-terminal residue" evidence="3">
    <location>
        <position position="1"/>
    </location>
</feature>
<keyword evidence="2" id="KW-0472">Membrane</keyword>
<dbReference type="SUPFAM" id="SSF52540">
    <property type="entry name" value="P-loop containing nucleoside triphosphate hydrolases"/>
    <property type="match status" value="1"/>
</dbReference>
<keyword evidence="2" id="KW-0812">Transmembrane</keyword>
<dbReference type="GO" id="GO:0009378">
    <property type="term" value="F:four-way junction helicase activity"/>
    <property type="evidence" value="ECO:0007669"/>
    <property type="project" value="TreeGrafter"/>
</dbReference>
<dbReference type="PANTHER" id="PTHR13710">
    <property type="entry name" value="DNA HELICASE RECQ FAMILY MEMBER"/>
    <property type="match status" value="1"/>
</dbReference>